<dbReference type="Gene3D" id="3.40.50.1000">
    <property type="entry name" value="HAD superfamily/HAD-like"/>
    <property type="match status" value="1"/>
</dbReference>
<evidence type="ECO:0000313" key="2">
    <source>
        <dbReference type="Proteomes" id="UP000288716"/>
    </source>
</evidence>
<dbReference type="InterPro" id="IPR036412">
    <property type="entry name" value="HAD-like_sf"/>
</dbReference>
<dbReference type="EMBL" id="NCKV01000175">
    <property type="protein sequence ID" value="RWS31398.1"/>
    <property type="molecule type" value="Genomic_DNA"/>
</dbReference>
<dbReference type="InterPro" id="IPR023214">
    <property type="entry name" value="HAD_sf"/>
</dbReference>
<dbReference type="PANTHER" id="PTHR20371:SF1">
    <property type="entry name" value="ENOLASE-PHOSPHATASE E1"/>
    <property type="match status" value="1"/>
</dbReference>
<dbReference type="GO" id="GO:0019509">
    <property type="term" value="P:L-methionine salvage from methylthioadenosine"/>
    <property type="evidence" value="ECO:0007669"/>
    <property type="project" value="TreeGrafter"/>
</dbReference>
<evidence type="ECO:0000313" key="1">
    <source>
        <dbReference type="EMBL" id="RWS31398.1"/>
    </source>
</evidence>
<accession>A0A443SV54</accession>
<dbReference type="SUPFAM" id="SSF56784">
    <property type="entry name" value="HAD-like"/>
    <property type="match status" value="1"/>
</dbReference>
<dbReference type="GO" id="GO:0043874">
    <property type="term" value="F:acireductone synthase activity"/>
    <property type="evidence" value="ECO:0007669"/>
    <property type="project" value="TreeGrafter"/>
</dbReference>
<proteinExistence type="predicted"/>
<dbReference type="STRING" id="299467.A0A443SV54"/>
<organism evidence="1 2">
    <name type="scientific">Leptotrombidium deliense</name>
    <dbReference type="NCBI Taxonomy" id="299467"/>
    <lineage>
        <taxon>Eukaryota</taxon>
        <taxon>Metazoa</taxon>
        <taxon>Ecdysozoa</taxon>
        <taxon>Arthropoda</taxon>
        <taxon>Chelicerata</taxon>
        <taxon>Arachnida</taxon>
        <taxon>Acari</taxon>
        <taxon>Acariformes</taxon>
        <taxon>Trombidiformes</taxon>
        <taxon>Prostigmata</taxon>
        <taxon>Anystina</taxon>
        <taxon>Parasitengona</taxon>
        <taxon>Trombiculoidea</taxon>
        <taxon>Trombiculidae</taxon>
        <taxon>Leptotrombidium</taxon>
    </lineage>
</organism>
<reference evidence="1 2" key="1">
    <citation type="journal article" date="2018" name="Gigascience">
        <title>Genomes of trombidid mites reveal novel predicted allergens and laterally-transferred genes associated with secondary metabolism.</title>
        <authorList>
            <person name="Dong X."/>
            <person name="Chaisiri K."/>
            <person name="Xia D."/>
            <person name="Armstrong S.D."/>
            <person name="Fang Y."/>
            <person name="Donnelly M.J."/>
            <person name="Kadowaki T."/>
            <person name="McGarry J.W."/>
            <person name="Darby A.C."/>
            <person name="Makepeace B.L."/>
        </authorList>
    </citation>
    <scope>NUCLEOTIDE SEQUENCE [LARGE SCALE GENOMIC DNA]</scope>
    <source>
        <strain evidence="1">UoL-UT</strain>
    </source>
</reference>
<dbReference type="OrthoDB" id="6492594at2759"/>
<dbReference type="PANTHER" id="PTHR20371">
    <property type="entry name" value="ENOLASE-PHOSPHATASE E1"/>
    <property type="match status" value="1"/>
</dbReference>
<sequence length="265" mass="30630">MVQLNLTTPTAIIIGIHGCTSSMDYFNKEIYDFVQKYVEQYLTENEDNKKVNYVIERMKKQAKLDLESNMKETPQIIVDANGKYDVTSVIKNLKWNIKIKEQVHKYHAVFLLCDWIWSWGYQSGMLKSHVFPEVPKCLDHWRMHKFIKLFTISTAEISGQKQFLKSTIAGDLCVTFNNYVQFSLVNKRESSFYSILAKLLRETPSHLLFLTAFVDEAKAAKACGIRSILVVRPGNPTQDTRGFETIEKFTDIKFEDDPNNPTTCC</sequence>
<dbReference type="VEuPathDB" id="VectorBase:LDEU000645"/>
<dbReference type="AlphaFoldDB" id="A0A443SV54"/>
<name>A0A443SV54_9ACAR</name>
<gene>
    <name evidence="1" type="ORF">B4U80_01896</name>
</gene>
<dbReference type="Proteomes" id="UP000288716">
    <property type="component" value="Unassembled WGS sequence"/>
</dbReference>
<keyword evidence="2" id="KW-1185">Reference proteome</keyword>
<comment type="caution">
    <text evidence="1">The sequence shown here is derived from an EMBL/GenBank/DDBJ whole genome shotgun (WGS) entry which is preliminary data.</text>
</comment>
<protein>
    <submittedName>
        <fullName evidence="1">Enolase-phosphatase E1-like protein</fullName>
    </submittedName>
</protein>
<dbReference type="Gene3D" id="1.10.720.60">
    <property type="match status" value="1"/>
</dbReference>